<reference evidence="2 3" key="1">
    <citation type="submission" date="2014-09" db="EMBL/GenBank/DDBJ databases">
        <title>Whole genome shotgun sequence of Escherichia vulneris NBRC 102420.</title>
        <authorList>
            <person name="Yoshida Y."/>
            <person name="Hosoyama A."/>
            <person name="Tsuchikane K."/>
            <person name="Ohji S."/>
            <person name="Ichikawa N."/>
            <person name="Kimura A."/>
            <person name="Yamazoe A."/>
            <person name="Ezaki T."/>
            <person name="Fujita N."/>
        </authorList>
    </citation>
    <scope>NUCLEOTIDE SEQUENCE [LARGE SCALE GENOMIC DNA]</scope>
    <source>
        <strain evidence="2 3">NBRC 102420</strain>
    </source>
</reference>
<keyword evidence="1" id="KW-0732">Signal</keyword>
<evidence type="ECO:0000256" key="1">
    <source>
        <dbReference type="SAM" id="SignalP"/>
    </source>
</evidence>
<feature type="chain" id="PRO_5001865219" description="Lipoprotein" evidence="1">
    <location>
        <begin position="19"/>
        <end position="160"/>
    </location>
</feature>
<dbReference type="RefSeq" id="WP_042395767.1">
    <property type="nucleotide sequence ID" value="NZ_BBMZ01000037.1"/>
</dbReference>
<accession>A0A090V6G1</accession>
<dbReference type="PROSITE" id="PS51257">
    <property type="entry name" value="PROKAR_LIPOPROTEIN"/>
    <property type="match status" value="1"/>
</dbReference>
<keyword evidence="3" id="KW-1185">Reference proteome</keyword>
<dbReference type="AlphaFoldDB" id="A0A090V6G1"/>
<gene>
    <name evidence="2" type="ORF">EV102420_37_00300</name>
</gene>
<evidence type="ECO:0008006" key="4">
    <source>
        <dbReference type="Google" id="ProtNLM"/>
    </source>
</evidence>
<dbReference type="OrthoDB" id="6630166at2"/>
<organism evidence="2 3">
    <name type="scientific">Pseudescherichia vulneris NBRC 102420</name>
    <dbReference type="NCBI Taxonomy" id="1115515"/>
    <lineage>
        <taxon>Bacteria</taxon>
        <taxon>Pseudomonadati</taxon>
        <taxon>Pseudomonadota</taxon>
        <taxon>Gammaproteobacteria</taxon>
        <taxon>Enterobacterales</taxon>
        <taxon>Enterobacteriaceae</taxon>
        <taxon>Pseudescherichia</taxon>
    </lineage>
</organism>
<sequence>MKKVFTTVVLAMALSACASSGSTNNAQKQAKYEELSQCDLNIDLPSQAPKNKRDFAEYLSTQARNAYADQFVIQKRIEILQMVGWNDSVADAIATCGANRKNKRKENASGVFEAMKAGTTSVDEKQALISAYSSWEAYITNQSALAKQDFDSKVGYYKNM</sequence>
<comment type="caution">
    <text evidence="2">The sequence shown here is derived from an EMBL/GenBank/DDBJ whole genome shotgun (WGS) entry which is preliminary data.</text>
</comment>
<dbReference type="Proteomes" id="UP000029462">
    <property type="component" value="Unassembled WGS sequence"/>
</dbReference>
<dbReference type="EMBL" id="BBMZ01000037">
    <property type="protein sequence ID" value="GAL60391.1"/>
    <property type="molecule type" value="Genomic_DNA"/>
</dbReference>
<name>A0A090V6G1_PSEVU</name>
<protein>
    <recommendedName>
        <fullName evidence="4">Lipoprotein</fullName>
    </recommendedName>
</protein>
<feature type="signal peptide" evidence="1">
    <location>
        <begin position="1"/>
        <end position="18"/>
    </location>
</feature>
<evidence type="ECO:0000313" key="2">
    <source>
        <dbReference type="EMBL" id="GAL60391.1"/>
    </source>
</evidence>
<evidence type="ECO:0000313" key="3">
    <source>
        <dbReference type="Proteomes" id="UP000029462"/>
    </source>
</evidence>
<dbReference type="STRING" id="1115515.EV102420_37_00300"/>
<proteinExistence type="predicted"/>